<dbReference type="InterPro" id="IPR011009">
    <property type="entry name" value="Kinase-like_dom_sf"/>
</dbReference>
<dbReference type="Pfam" id="PF00069">
    <property type="entry name" value="Pkinase"/>
    <property type="match status" value="1"/>
</dbReference>
<dbReference type="SUPFAM" id="SSF56112">
    <property type="entry name" value="Protein kinase-like (PK-like)"/>
    <property type="match status" value="1"/>
</dbReference>
<dbReference type="Gene3D" id="3.30.200.20">
    <property type="entry name" value="Phosphorylase Kinase, domain 1"/>
    <property type="match status" value="1"/>
</dbReference>
<keyword evidence="3" id="KW-1185">Reference proteome</keyword>
<dbReference type="RefSeq" id="XP_019015438.1">
    <property type="nucleotide sequence ID" value="XM_019162211.1"/>
</dbReference>
<evidence type="ECO:0000259" key="1">
    <source>
        <dbReference type="PROSITE" id="PS50011"/>
    </source>
</evidence>
<reference evidence="2 3" key="1">
    <citation type="journal article" date="2016" name="Proc. Natl. Acad. Sci. U.S.A.">
        <title>Comparative genomics of biotechnologically important yeasts.</title>
        <authorList>
            <person name="Riley R."/>
            <person name="Haridas S."/>
            <person name="Wolfe K.H."/>
            <person name="Lopes M.R."/>
            <person name="Hittinger C.T."/>
            <person name="Goeker M."/>
            <person name="Salamov A.A."/>
            <person name="Wisecaver J.H."/>
            <person name="Long T.M."/>
            <person name="Calvey C.H."/>
            <person name="Aerts A.L."/>
            <person name="Barry K.W."/>
            <person name="Choi C."/>
            <person name="Clum A."/>
            <person name="Coughlan A.Y."/>
            <person name="Deshpande S."/>
            <person name="Douglass A.P."/>
            <person name="Hanson S.J."/>
            <person name="Klenk H.-P."/>
            <person name="LaButti K.M."/>
            <person name="Lapidus A."/>
            <person name="Lindquist E.A."/>
            <person name="Lipzen A.M."/>
            <person name="Meier-Kolthoff J.P."/>
            <person name="Ohm R.A."/>
            <person name="Otillar R.P."/>
            <person name="Pangilinan J.L."/>
            <person name="Peng Y."/>
            <person name="Rokas A."/>
            <person name="Rosa C.A."/>
            <person name="Scheuner C."/>
            <person name="Sibirny A.A."/>
            <person name="Slot J.C."/>
            <person name="Stielow J.B."/>
            <person name="Sun H."/>
            <person name="Kurtzman C.P."/>
            <person name="Blackwell M."/>
            <person name="Grigoriev I.V."/>
            <person name="Jeffries T.W."/>
        </authorList>
    </citation>
    <scope>NUCLEOTIDE SEQUENCE [LARGE SCALE GENOMIC DNA]</scope>
    <source>
        <strain evidence="2 3">NRRL Y-2026</strain>
    </source>
</reference>
<dbReference type="InterPro" id="IPR000719">
    <property type="entry name" value="Prot_kinase_dom"/>
</dbReference>
<dbReference type="OrthoDB" id="79687at2759"/>
<evidence type="ECO:0000313" key="2">
    <source>
        <dbReference type="EMBL" id="ODQ44325.1"/>
    </source>
</evidence>
<proteinExistence type="predicted"/>
<name>A0A1E3NDW0_9ASCO</name>
<dbReference type="Proteomes" id="UP000094455">
    <property type="component" value="Unassembled WGS sequence"/>
</dbReference>
<dbReference type="Gene3D" id="1.25.10.10">
    <property type="entry name" value="Leucine-rich Repeat Variant"/>
    <property type="match status" value="1"/>
</dbReference>
<gene>
    <name evidence="2" type="ORF">PICMEDRAFT_21585</name>
</gene>
<accession>A0A1E3NDW0</accession>
<sequence>MFKVFKTTGIEGNYNISANPTFVSNNCWAIYPAKHKTTKKAYSVWQFQKKDWETRLTNDGIITKNNKKLVLNDIYENIRLFIGNQAKLKHPNFLTVIEPLEDHKNRILFVTEYVVSDLNNTDKSDLDEIMITKGLLQVSNGLKFLHDSVQSVDLNINPSSIVITENCDWKICGLPFLENIANGIAEKFVDPIDSRLPSFLSIDFRFSSPNLLLKHKVDYINDLFSLCCVIYFLFNDGEYMIKCHQSSGLTDYERQIKKLNQVLGSIQTNSTGNKHAFFNKIPDNYYITFIDILQNSQESNTDVIQLKKIITVNDLIESNIFNNELIRILNIIDEFETLPVTEKITFLKKLKLEIEKFPKPLLINKFIPILINAVDMDQVKKNVQPTPEMEELIIESCDNLVILSQNLSQLTFTDKVFPFILILLKRLQFDGFKILLLKNLPIIQKCLNASIDNNSSNDSFQKFSLDLFDKCINEKNSLAVQELTLVNLKTLLPFQPYSVITSDILPRICTIYSTTTSLKIKNLTLASFITMIVEVKNNSLDDFLVVDKILPLIYNTSSANYANTKFTNNILKLYNCIFDKLSKSTNKSFNSQGNETEIYDIIMEIGFHVWKIAKLITNRQDLNVAYGTWSKVENFLKKDLDSKVTD</sequence>
<evidence type="ECO:0000313" key="3">
    <source>
        <dbReference type="Proteomes" id="UP000094455"/>
    </source>
</evidence>
<dbReference type="GO" id="GO:0004672">
    <property type="term" value="F:protein kinase activity"/>
    <property type="evidence" value="ECO:0007669"/>
    <property type="project" value="InterPro"/>
</dbReference>
<dbReference type="GeneID" id="30178898"/>
<dbReference type="GO" id="GO:0005524">
    <property type="term" value="F:ATP binding"/>
    <property type="evidence" value="ECO:0007669"/>
    <property type="project" value="InterPro"/>
</dbReference>
<protein>
    <recommendedName>
        <fullName evidence="1">Protein kinase domain-containing protein</fullName>
    </recommendedName>
</protein>
<dbReference type="PROSITE" id="PS50011">
    <property type="entry name" value="PROTEIN_KINASE_DOM"/>
    <property type="match status" value="1"/>
</dbReference>
<feature type="non-terminal residue" evidence="2">
    <location>
        <position position="646"/>
    </location>
</feature>
<dbReference type="Gene3D" id="1.10.510.10">
    <property type="entry name" value="Transferase(Phosphotransferase) domain 1"/>
    <property type="match status" value="1"/>
</dbReference>
<dbReference type="PANTHER" id="PTHR12984:SF6">
    <property type="entry name" value="SCY1-LIKE PROTEIN 2"/>
    <property type="match status" value="1"/>
</dbReference>
<organism evidence="2 3">
    <name type="scientific">Pichia membranifaciens NRRL Y-2026</name>
    <dbReference type="NCBI Taxonomy" id="763406"/>
    <lineage>
        <taxon>Eukaryota</taxon>
        <taxon>Fungi</taxon>
        <taxon>Dikarya</taxon>
        <taxon>Ascomycota</taxon>
        <taxon>Saccharomycotina</taxon>
        <taxon>Pichiomycetes</taxon>
        <taxon>Pichiales</taxon>
        <taxon>Pichiaceae</taxon>
        <taxon>Pichia</taxon>
    </lineage>
</organism>
<dbReference type="EMBL" id="KV454007">
    <property type="protein sequence ID" value="ODQ44325.1"/>
    <property type="molecule type" value="Genomic_DNA"/>
</dbReference>
<dbReference type="InterPro" id="IPR051177">
    <property type="entry name" value="CIK-Related_Protein"/>
</dbReference>
<feature type="domain" description="Protein kinase" evidence="1">
    <location>
        <begin position="16"/>
        <end position="316"/>
    </location>
</feature>
<dbReference type="PANTHER" id="PTHR12984">
    <property type="entry name" value="SCY1-RELATED S/T PROTEIN KINASE-LIKE"/>
    <property type="match status" value="1"/>
</dbReference>
<dbReference type="AlphaFoldDB" id="A0A1E3NDW0"/>
<dbReference type="InterPro" id="IPR011989">
    <property type="entry name" value="ARM-like"/>
</dbReference>